<evidence type="ECO:0000256" key="3">
    <source>
        <dbReference type="ARBA" id="ARBA00022490"/>
    </source>
</evidence>
<dbReference type="PANTHER" id="PTHR44313:SF1">
    <property type="entry name" value="DNAJ HOMOLOG SUBFAMILY C MEMBER 17"/>
    <property type="match status" value="1"/>
</dbReference>
<keyword evidence="4" id="KW-0694">RNA-binding</keyword>
<proteinExistence type="predicted"/>
<evidence type="ECO:0000256" key="1">
    <source>
        <dbReference type="ARBA" id="ARBA00004123"/>
    </source>
</evidence>
<dbReference type="GeneID" id="106747119"/>
<comment type="subcellular location">
    <subcellularLocation>
        <location evidence="2">Cytoplasm</location>
    </subcellularLocation>
    <subcellularLocation>
        <location evidence="1">Nucleus</location>
    </subcellularLocation>
</comment>
<evidence type="ECO:0000313" key="10">
    <source>
        <dbReference type="RefSeq" id="XP_014479906.1"/>
    </source>
</evidence>
<dbReference type="PROSITE" id="PS50076">
    <property type="entry name" value="DNAJ_2"/>
    <property type="match status" value="1"/>
</dbReference>
<dbReference type="InterPro" id="IPR000504">
    <property type="entry name" value="RRM_dom"/>
</dbReference>
<dbReference type="OrthoDB" id="259708at2759"/>
<dbReference type="CDD" id="cd06257">
    <property type="entry name" value="DnaJ"/>
    <property type="match status" value="1"/>
</dbReference>
<evidence type="ECO:0000256" key="2">
    <source>
        <dbReference type="ARBA" id="ARBA00004496"/>
    </source>
</evidence>
<keyword evidence="3" id="KW-0963">Cytoplasm</keyword>
<evidence type="ECO:0000259" key="8">
    <source>
        <dbReference type="PROSITE" id="PS50076"/>
    </source>
</evidence>
<feature type="domain" description="J" evidence="8">
    <location>
        <begin position="8"/>
        <end position="73"/>
    </location>
</feature>
<protein>
    <submittedName>
        <fullName evidence="10">DnaJ homolog subfamily C member 17</fullName>
    </submittedName>
</protein>
<sequence>MDAIMQKDLYNLIGAESTASVTEIKKAYRKKALSCHPDKNPNNPKAAELFNELTKVLEILTDEKTRAAYDQVIAAKKQQKERVRKYDVKRRKFKEDLEAREEAYKRTLDPTYNTKSDEDRLKAEIERLEREGSKQVQEEVMSVLEEIRKLHHCMPNNSKSSKVGDFKIKIRWKSREEDSSNGGYNYNNLHKMFSKYGDIEVLVVSLKKGRAIVEFGNKDAAETALLSEIGLAENPLTLRGLWDTRKHSKGVASDKKFNSGRPIFPANRHTDSEPCASLNCSSAPDTFTQQGRMSDAEFEISVLANLRRVQERKNQLIEETKAQERI</sequence>
<dbReference type="InterPro" id="IPR034254">
    <property type="entry name" value="DNAJC17_RRM"/>
</dbReference>
<dbReference type="PRINTS" id="PR00625">
    <property type="entry name" value="JDOMAIN"/>
</dbReference>
<dbReference type="CDD" id="cd12429">
    <property type="entry name" value="RRM_DNAJC17"/>
    <property type="match status" value="1"/>
</dbReference>
<dbReference type="Gene3D" id="1.10.287.110">
    <property type="entry name" value="DnaJ domain"/>
    <property type="match status" value="1"/>
</dbReference>
<dbReference type="InterPro" id="IPR052094">
    <property type="entry name" value="Pre-mRNA-splicing_ERAD"/>
</dbReference>
<reference evidence="10" key="1">
    <citation type="submission" date="2025-08" db="UniProtKB">
        <authorList>
            <consortium name="RefSeq"/>
        </authorList>
    </citation>
    <scope>IDENTIFICATION</scope>
</reference>
<feature type="coiled-coil region" evidence="7">
    <location>
        <begin position="111"/>
        <end position="138"/>
    </location>
</feature>
<evidence type="ECO:0000313" key="9">
    <source>
        <dbReference type="Proteomes" id="UP000515204"/>
    </source>
</evidence>
<gene>
    <name evidence="10" type="primary">LOC106747119</name>
</gene>
<name>A0A6P3XN56_DINQU</name>
<accession>A0A6P3XN56</accession>
<dbReference type="GO" id="GO:0005737">
    <property type="term" value="C:cytoplasm"/>
    <property type="evidence" value="ECO:0007669"/>
    <property type="project" value="UniProtKB-SubCell"/>
</dbReference>
<evidence type="ECO:0000256" key="7">
    <source>
        <dbReference type="SAM" id="Coils"/>
    </source>
</evidence>
<evidence type="ECO:0000256" key="5">
    <source>
        <dbReference type="ARBA" id="ARBA00023186"/>
    </source>
</evidence>
<dbReference type="Pfam" id="PF00226">
    <property type="entry name" value="DnaJ"/>
    <property type="match status" value="1"/>
</dbReference>
<keyword evidence="7" id="KW-0175">Coiled coil</keyword>
<dbReference type="SUPFAM" id="SSF54928">
    <property type="entry name" value="RNA-binding domain, RBD"/>
    <property type="match status" value="1"/>
</dbReference>
<dbReference type="InterPro" id="IPR036869">
    <property type="entry name" value="J_dom_sf"/>
</dbReference>
<organism evidence="9 10">
    <name type="scientific">Dinoponera quadriceps</name>
    <name type="common">South American ant</name>
    <dbReference type="NCBI Taxonomy" id="609295"/>
    <lineage>
        <taxon>Eukaryota</taxon>
        <taxon>Metazoa</taxon>
        <taxon>Ecdysozoa</taxon>
        <taxon>Arthropoda</taxon>
        <taxon>Hexapoda</taxon>
        <taxon>Insecta</taxon>
        <taxon>Pterygota</taxon>
        <taxon>Neoptera</taxon>
        <taxon>Endopterygota</taxon>
        <taxon>Hymenoptera</taxon>
        <taxon>Apocrita</taxon>
        <taxon>Aculeata</taxon>
        <taxon>Formicoidea</taxon>
        <taxon>Formicidae</taxon>
        <taxon>Ponerinae</taxon>
        <taxon>Ponerini</taxon>
        <taxon>Dinoponera</taxon>
    </lineage>
</organism>
<dbReference type="KEGG" id="dqu:106747119"/>
<dbReference type="PANTHER" id="PTHR44313">
    <property type="entry name" value="DNAJ HOMOLOG SUBFAMILY C MEMBER 17"/>
    <property type="match status" value="1"/>
</dbReference>
<keyword evidence="9" id="KW-1185">Reference proteome</keyword>
<dbReference type="InterPro" id="IPR012677">
    <property type="entry name" value="Nucleotide-bd_a/b_plait_sf"/>
</dbReference>
<dbReference type="GO" id="GO:0003723">
    <property type="term" value="F:RNA binding"/>
    <property type="evidence" value="ECO:0007669"/>
    <property type="project" value="UniProtKB-KW"/>
</dbReference>
<dbReference type="Gene3D" id="3.30.70.330">
    <property type="match status" value="1"/>
</dbReference>
<dbReference type="SMART" id="SM00271">
    <property type="entry name" value="DnaJ"/>
    <property type="match status" value="1"/>
</dbReference>
<dbReference type="AlphaFoldDB" id="A0A6P3XN56"/>
<keyword evidence="6" id="KW-0539">Nucleus</keyword>
<evidence type="ECO:0000256" key="4">
    <source>
        <dbReference type="ARBA" id="ARBA00022884"/>
    </source>
</evidence>
<dbReference type="InterPro" id="IPR001623">
    <property type="entry name" value="DnaJ_domain"/>
</dbReference>
<evidence type="ECO:0000256" key="6">
    <source>
        <dbReference type="ARBA" id="ARBA00023242"/>
    </source>
</evidence>
<dbReference type="Pfam" id="PF00076">
    <property type="entry name" value="RRM_1"/>
    <property type="match status" value="1"/>
</dbReference>
<dbReference type="InterPro" id="IPR035979">
    <property type="entry name" value="RBD_domain_sf"/>
</dbReference>
<dbReference type="RefSeq" id="XP_014479906.1">
    <property type="nucleotide sequence ID" value="XM_014624420.1"/>
</dbReference>
<dbReference type="GO" id="GO:0005681">
    <property type="term" value="C:spliceosomal complex"/>
    <property type="evidence" value="ECO:0007669"/>
    <property type="project" value="TreeGrafter"/>
</dbReference>
<dbReference type="Proteomes" id="UP000515204">
    <property type="component" value="Unplaced"/>
</dbReference>
<keyword evidence="5" id="KW-0143">Chaperone</keyword>
<dbReference type="GO" id="GO:0000390">
    <property type="term" value="P:spliceosomal complex disassembly"/>
    <property type="evidence" value="ECO:0007669"/>
    <property type="project" value="TreeGrafter"/>
</dbReference>
<dbReference type="SUPFAM" id="SSF46565">
    <property type="entry name" value="Chaperone J-domain"/>
    <property type="match status" value="1"/>
</dbReference>